<evidence type="ECO:0000313" key="3">
    <source>
        <dbReference type="EMBL" id="MQS39434.1"/>
    </source>
</evidence>
<dbReference type="InterPro" id="IPR014457">
    <property type="entry name" value="UCP010260"/>
</dbReference>
<dbReference type="Pfam" id="PF09348">
    <property type="entry name" value="DUF1990"/>
    <property type="match status" value="1"/>
</dbReference>
<keyword evidence="4" id="KW-1185">Reference proteome</keyword>
<feature type="compositionally biased region" description="Low complexity" evidence="1">
    <location>
        <begin position="9"/>
        <end position="21"/>
    </location>
</feature>
<gene>
    <name evidence="3" type="ORF">FFZ77_28775</name>
</gene>
<dbReference type="Proteomes" id="UP000460558">
    <property type="component" value="Unassembled WGS sequence"/>
</dbReference>
<dbReference type="InterPro" id="IPR018960">
    <property type="entry name" value="DUF1990"/>
</dbReference>
<organism evidence="3 4">
    <name type="scientific">Streptomyces katsurahamanus</name>
    <dbReference type="NCBI Taxonomy" id="2577098"/>
    <lineage>
        <taxon>Bacteria</taxon>
        <taxon>Bacillati</taxon>
        <taxon>Actinomycetota</taxon>
        <taxon>Actinomycetes</taxon>
        <taxon>Kitasatosporales</taxon>
        <taxon>Streptomycetaceae</taxon>
        <taxon>Streptomyces</taxon>
    </lineage>
</organism>
<evidence type="ECO:0000259" key="2">
    <source>
        <dbReference type="Pfam" id="PF09348"/>
    </source>
</evidence>
<feature type="domain" description="DUF1990" evidence="2">
    <location>
        <begin position="30"/>
        <end position="186"/>
    </location>
</feature>
<evidence type="ECO:0000256" key="1">
    <source>
        <dbReference type="SAM" id="MobiDB-lite"/>
    </source>
</evidence>
<dbReference type="RefSeq" id="WP_153486908.1">
    <property type="nucleotide sequence ID" value="NZ_VDEQ01000333.1"/>
</dbReference>
<accession>A0ABW9P1Z3</accession>
<comment type="caution">
    <text evidence="3">The sequence shown here is derived from an EMBL/GenBank/DDBJ whole genome shotgun (WGS) entry which is preliminary data.</text>
</comment>
<protein>
    <submittedName>
        <fullName evidence="3">DUF1990 domain-containing protein</fullName>
    </submittedName>
</protein>
<dbReference type="PANTHER" id="PTHR34202:SF1">
    <property type="entry name" value="UPF0548 PROTEIN"/>
    <property type="match status" value="1"/>
</dbReference>
<dbReference type="PIRSF" id="PIRSF010260">
    <property type="entry name" value="UCP010260"/>
    <property type="match status" value="1"/>
</dbReference>
<dbReference type="EMBL" id="VDEQ01000333">
    <property type="protein sequence ID" value="MQS39434.1"/>
    <property type="molecule type" value="Genomic_DNA"/>
</dbReference>
<reference evidence="3 4" key="1">
    <citation type="submission" date="2019-06" db="EMBL/GenBank/DDBJ databases">
        <title>Comparative genomics and metabolomics analyses of clavulanic acid producing Streptomyces species provides insight into specialized metabolism and evolution of beta-lactam biosynthetic gene clusters.</title>
        <authorList>
            <person name="Moore M.A."/>
            <person name="Cruz-Morales P."/>
            <person name="Barona Gomez F."/>
            <person name="Kapil T."/>
        </authorList>
    </citation>
    <scope>NUCLEOTIDE SEQUENCE [LARGE SCALE GENOMIC DNA]</scope>
    <source>
        <strain evidence="3 4">T-272</strain>
    </source>
</reference>
<sequence length="206" mass="22241">MARAGLPTGARGRSGRAAAVRPAPVRRTLTYPEAGATRLGPMPDGYRHLHHTTRVGRGRAAFTAAGAAVLSWRMHRESGVRVRATAARAEPGVRVELSAGAGPLRIGAARCEVIWSADGRHRAGFAYGTLSGHPECGEESFVVDFRDDGSVWFTVMAFSRPGRWYTRAAGPLVPVLQLWYARRLGRTVRRLAADGDTGSDGVVRRR</sequence>
<proteinExistence type="predicted"/>
<feature type="region of interest" description="Disordered" evidence="1">
    <location>
        <begin position="1"/>
        <end position="21"/>
    </location>
</feature>
<dbReference type="PANTHER" id="PTHR34202">
    <property type="entry name" value="UPF0548 PROTEIN"/>
    <property type="match status" value="1"/>
</dbReference>
<evidence type="ECO:0000313" key="4">
    <source>
        <dbReference type="Proteomes" id="UP000460558"/>
    </source>
</evidence>
<name>A0ABW9P1Z3_9ACTN</name>